<comment type="caution">
    <text evidence="2">The sequence shown here is derived from an EMBL/GenBank/DDBJ whole genome shotgun (WGS) entry which is preliminary data.</text>
</comment>
<dbReference type="EMBL" id="SMFQ01000004">
    <property type="protein sequence ID" value="TCJ84550.1"/>
    <property type="molecule type" value="Genomic_DNA"/>
</dbReference>
<dbReference type="Proteomes" id="UP000294887">
    <property type="component" value="Unassembled WGS sequence"/>
</dbReference>
<keyword evidence="3" id="KW-1185">Reference proteome</keyword>
<name>A0A4R1EV56_9GAMM</name>
<evidence type="ECO:0000313" key="2">
    <source>
        <dbReference type="EMBL" id="TCJ84550.1"/>
    </source>
</evidence>
<feature type="chain" id="PRO_5020406787" evidence="1">
    <location>
        <begin position="19"/>
        <end position="163"/>
    </location>
</feature>
<evidence type="ECO:0000256" key="1">
    <source>
        <dbReference type="SAM" id="SignalP"/>
    </source>
</evidence>
<sequence>MKYIFLLTFILMNAPAFANYTPEFKKACEGVDHSSKKEGFADAIRTSFLEISWNDDLLNKITCIEFGVVENISDQDLKTLEIQIKESYLKDLQKVKKEESEWQSFLDSATYKLDTLKLKSNVDKTSEEYELAEMDVQYHKDKVSRMADEYEHIENVYSILDYF</sequence>
<protein>
    <submittedName>
        <fullName evidence="2">Uncharacterized protein</fullName>
    </submittedName>
</protein>
<feature type="signal peptide" evidence="1">
    <location>
        <begin position="1"/>
        <end position="18"/>
    </location>
</feature>
<reference evidence="2 3" key="1">
    <citation type="submission" date="2019-03" db="EMBL/GenBank/DDBJ databases">
        <title>Genomic Encyclopedia of Type Strains, Phase IV (KMG-IV): sequencing the most valuable type-strain genomes for metagenomic binning, comparative biology and taxonomic classification.</title>
        <authorList>
            <person name="Goeker M."/>
        </authorList>
    </citation>
    <scope>NUCLEOTIDE SEQUENCE [LARGE SCALE GENOMIC DNA]</scope>
    <source>
        <strain evidence="2 3">DSM 24830</strain>
    </source>
</reference>
<proteinExistence type="predicted"/>
<keyword evidence="1" id="KW-0732">Signal</keyword>
<dbReference type="AlphaFoldDB" id="A0A4R1EV56"/>
<gene>
    <name evidence="2" type="ORF">EV695_2507</name>
</gene>
<accession>A0A4R1EV56</accession>
<organism evidence="2 3">
    <name type="scientific">Cocleimonas flava</name>
    <dbReference type="NCBI Taxonomy" id="634765"/>
    <lineage>
        <taxon>Bacteria</taxon>
        <taxon>Pseudomonadati</taxon>
        <taxon>Pseudomonadota</taxon>
        <taxon>Gammaproteobacteria</taxon>
        <taxon>Thiotrichales</taxon>
        <taxon>Thiotrichaceae</taxon>
        <taxon>Cocleimonas</taxon>
    </lineage>
</organism>
<dbReference type="RefSeq" id="WP_131906298.1">
    <property type="nucleotide sequence ID" value="NZ_BAAAFU010000006.1"/>
</dbReference>
<evidence type="ECO:0000313" key="3">
    <source>
        <dbReference type="Proteomes" id="UP000294887"/>
    </source>
</evidence>